<evidence type="ECO:0000256" key="1">
    <source>
        <dbReference type="SAM" id="MobiDB-lite"/>
    </source>
</evidence>
<feature type="region of interest" description="Disordered" evidence="1">
    <location>
        <begin position="346"/>
        <end position="462"/>
    </location>
</feature>
<dbReference type="Proteomes" id="UP001251528">
    <property type="component" value="Unassembled WGS sequence"/>
</dbReference>
<feature type="compositionally biased region" description="Basic residues" evidence="1">
    <location>
        <begin position="430"/>
        <end position="439"/>
    </location>
</feature>
<feature type="region of interest" description="Disordered" evidence="1">
    <location>
        <begin position="151"/>
        <end position="247"/>
    </location>
</feature>
<name>A0AAJ0FYZ8_9HYPO</name>
<feature type="compositionally biased region" description="Low complexity" evidence="1">
    <location>
        <begin position="273"/>
        <end position="289"/>
    </location>
</feature>
<feature type="compositionally biased region" description="Basic and acidic residues" evidence="1">
    <location>
        <begin position="13"/>
        <end position="33"/>
    </location>
</feature>
<dbReference type="AlphaFoldDB" id="A0AAJ0FYZ8"/>
<sequence length="462" mass="49076">MSIFSSLRKSRQQAKEHNAKLAVQKKKEEELAPYKHVPTHAATDAFASAPPSWREADRTRIVEQNRRRSAMAASGHHMNMVGAPRVGSSLAFVSYPAEDKSPMIRVPRAHSYSGVSPYTAGARDSREMMYAPSDMSYMRVSLKGKEVPRAYDSQGVSPASSKGGPSPTDSSDGSTSSQDDLEMKPSKSKSRASTAERVATHRLHPSHARRQSDASVNQYLSSAAKPPQASHSRDSRPPPSMRGFGSIPAIAAMPPTFVGGLQGSSALPAHVGPSSTNASSASSTPTPTSRQGSATSLPGLSNGAMMQAASAPVTPLASTGHKKEYGMNWVSLPGPELDMHTPNVGAAAGRSLESGGDGAFTGPYQRGRSERHSTLVSSYQEPDHMQQKSSEAHAPVPHQRMDQSRAPPPLAHEHLVNVFPEEAGPDCSSKKSKKDKKASKGSGGKLFKKNRWSSSKAPAVAV</sequence>
<proteinExistence type="predicted"/>
<feature type="region of interest" description="Disordered" evidence="1">
    <location>
        <begin position="1"/>
        <end position="56"/>
    </location>
</feature>
<reference evidence="2" key="1">
    <citation type="submission" date="2023-06" db="EMBL/GenBank/DDBJ databases">
        <title>Conoideocrella luteorostrata (Hypocreales: Clavicipitaceae), a potential biocontrol fungus for elongate hemlock scale in United States Christmas tree production areas.</title>
        <authorList>
            <person name="Barrett H."/>
            <person name="Lovett B."/>
            <person name="Macias A.M."/>
            <person name="Stajich J.E."/>
            <person name="Kasson M.T."/>
        </authorList>
    </citation>
    <scope>NUCLEOTIDE SEQUENCE</scope>
    <source>
        <strain evidence="2">ARSEF 14590</strain>
    </source>
</reference>
<keyword evidence="3" id="KW-1185">Reference proteome</keyword>
<accession>A0AAJ0FYZ8</accession>
<comment type="caution">
    <text evidence="2">The sequence shown here is derived from an EMBL/GenBank/DDBJ whole genome shotgun (WGS) entry which is preliminary data.</text>
</comment>
<dbReference type="EMBL" id="JASWJB010000175">
    <property type="protein sequence ID" value="KAK2594240.1"/>
    <property type="molecule type" value="Genomic_DNA"/>
</dbReference>
<evidence type="ECO:0000313" key="3">
    <source>
        <dbReference type="Proteomes" id="UP001251528"/>
    </source>
</evidence>
<feature type="compositionally biased region" description="Polar residues" evidence="1">
    <location>
        <begin position="290"/>
        <end position="299"/>
    </location>
</feature>
<gene>
    <name evidence="2" type="ORF">QQS21_008019</name>
</gene>
<feature type="compositionally biased region" description="Low complexity" evidence="1">
    <location>
        <begin position="160"/>
        <end position="177"/>
    </location>
</feature>
<organism evidence="2 3">
    <name type="scientific">Conoideocrella luteorostrata</name>
    <dbReference type="NCBI Taxonomy" id="1105319"/>
    <lineage>
        <taxon>Eukaryota</taxon>
        <taxon>Fungi</taxon>
        <taxon>Dikarya</taxon>
        <taxon>Ascomycota</taxon>
        <taxon>Pezizomycotina</taxon>
        <taxon>Sordariomycetes</taxon>
        <taxon>Hypocreomycetidae</taxon>
        <taxon>Hypocreales</taxon>
        <taxon>Clavicipitaceae</taxon>
        <taxon>Conoideocrella</taxon>
    </lineage>
</organism>
<protein>
    <submittedName>
        <fullName evidence="2">Uncharacterized protein</fullName>
    </submittedName>
</protein>
<feature type="region of interest" description="Disordered" evidence="1">
    <location>
        <begin position="264"/>
        <end position="302"/>
    </location>
</feature>
<evidence type="ECO:0000313" key="2">
    <source>
        <dbReference type="EMBL" id="KAK2594240.1"/>
    </source>
</evidence>
<feature type="compositionally biased region" description="Basic residues" evidence="1">
    <location>
        <begin position="200"/>
        <end position="209"/>
    </location>
</feature>